<feature type="transmembrane region" description="Helical" evidence="2">
    <location>
        <begin position="248"/>
        <end position="267"/>
    </location>
</feature>
<dbReference type="Proteomes" id="UP001596254">
    <property type="component" value="Unassembled WGS sequence"/>
</dbReference>
<dbReference type="RefSeq" id="WP_125691336.1">
    <property type="nucleotide sequence ID" value="NZ_JBHSSK010000022.1"/>
</dbReference>
<organism evidence="3 4">
    <name type="scientific">Levilactobacillus tongjiangensis</name>
    <dbReference type="NCBI Taxonomy" id="2486023"/>
    <lineage>
        <taxon>Bacteria</taxon>
        <taxon>Bacillati</taxon>
        <taxon>Bacillota</taxon>
        <taxon>Bacilli</taxon>
        <taxon>Lactobacillales</taxon>
        <taxon>Lactobacillaceae</taxon>
        <taxon>Levilactobacillus</taxon>
    </lineage>
</organism>
<evidence type="ECO:0000313" key="3">
    <source>
        <dbReference type="EMBL" id="MFC6207389.1"/>
    </source>
</evidence>
<keyword evidence="4" id="KW-1185">Reference proteome</keyword>
<reference evidence="4" key="1">
    <citation type="journal article" date="2019" name="Int. J. Syst. Evol. Microbiol.">
        <title>The Global Catalogue of Microorganisms (GCM) 10K type strain sequencing project: providing services to taxonomists for standard genome sequencing and annotation.</title>
        <authorList>
            <consortium name="The Broad Institute Genomics Platform"/>
            <consortium name="The Broad Institute Genome Sequencing Center for Infectious Disease"/>
            <person name="Wu L."/>
            <person name="Ma J."/>
        </authorList>
    </citation>
    <scope>NUCLEOTIDE SEQUENCE [LARGE SCALE GENOMIC DNA]</scope>
    <source>
        <strain evidence="4">CCM 8905</strain>
    </source>
</reference>
<accession>A0ABW1SSA6</accession>
<feature type="region of interest" description="Disordered" evidence="1">
    <location>
        <begin position="1"/>
        <end position="29"/>
    </location>
</feature>
<feature type="transmembrane region" description="Helical" evidence="2">
    <location>
        <begin position="176"/>
        <end position="195"/>
    </location>
</feature>
<keyword evidence="2" id="KW-0472">Membrane</keyword>
<sequence>METQSRMSRYHSDEEPEAPQQPAPTKTYQRRPRLARWLALLFAVLTITLGLRFTAFNATYTAGVVSRSSVGEKIINRLNDDLDSYGVSGSPVTTSVAEPFIAQGVERLYGQSVTAIDSTDLATAIKTQAAQTGVTASDKFINRVSQDAQKQTKSTLNASAMMAAMTKVQLARRVNYWLMLASALLAVVTLIYAVGMHHFLGSLGPGLTLGGLLAGVVSTGGFFFAPFAITSTSVIATTLMKTVSRSGLSVVIFIGVTEIILGLLVMLGHRTFRRE</sequence>
<keyword evidence="2" id="KW-0812">Transmembrane</keyword>
<protein>
    <recommendedName>
        <fullName evidence="5">Integral membrane protein</fullName>
    </recommendedName>
</protein>
<evidence type="ECO:0008006" key="5">
    <source>
        <dbReference type="Google" id="ProtNLM"/>
    </source>
</evidence>
<evidence type="ECO:0000256" key="2">
    <source>
        <dbReference type="SAM" id="Phobius"/>
    </source>
</evidence>
<gene>
    <name evidence="3" type="ORF">ACFP1G_07840</name>
</gene>
<keyword evidence="2" id="KW-1133">Transmembrane helix</keyword>
<feature type="transmembrane region" description="Helical" evidence="2">
    <location>
        <begin position="207"/>
        <end position="228"/>
    </location>
</feature>
<evidence type="ECO:0000256" key="1">
    <source>
        <dbReference type="SAM" id="MobiDB-lite"/>
    </source>
</evidence>
<proteinExistence type="predicted"/>
<dbReference type="EMBL" id="JBHSSK010000022">
    <property type="protein sequence ID" value="MFC6207389.1"/>
    <property type="molecule type" value="Genomic_DNA"/>
</dbReference>
<name>A0ABW1SSA6_9LACO</name>
<feature type="transmembrane region" description="Helical" evidence="2">
    <location>
        <begin position="34"/>
        <end position="55"/>
    </location>
</feature>
<comment type="caution">
    <text evidence="3">The sequence shown here is derived from an EMBL/GenBank/DDBJ whole genome shotgun (WGS) entry which is preliminary data.</text>
</comment>
<evidence type="ECO:0000313" key="4">
    <source>
        <dbReference type="Proteomes" id="UP001596254"/>
    </source>
</evidence>